<keyword evidence="4" id="KW-1185">Reference proteome</keyword>
<dbReference type="Proteomes" id="UP000823388">
    <property type="component" value="Chromosome 1N"/>
</dbReference>
<proteinExistence type="predicted"/>
<sequence>MTRTRFPEGKSKEDARKFAMITLGTAFRNFRHTLHKDYVKKGLSPKSKFGKILDTMWEEFKLMKNMPEAKALSQHMTEKAQKAAENPHHLETEGGKLVFENPTTVEIYEREKDQLTAAIVTAEHSGRVRGVSSSLPWKQAFPNDPGYRKRDHYKKDLEEKMRAIAKEEFSQLLARQQGSLVLNSAQANQDVMVVQSGLIAPSSVGSMTQHKYPVDDIQVDTPCTLVVPYGRKLNKFREVATAMAVTGHVFPRPLAPEYAWVQVVKVMDSTCELDITTDDGIEVLGDAINQYVQWHRRDIILQEPHLSEANTEAERPVLPSPKSPPKITNMPSPQAPPKMPEIPRMITTYEKAPSADVDKFLRSMNKMPPSSKNKKKAPL</sequence>
<dbReference type="AlphaFoldDB" id="A0A8T0WZ92"/>
<name>A0A8T0WZ92_PANVG</name>
<dbReference type="PANTHER" id="PTHR33018">
    <property type="entry name" value="OS10G0338966 PROTEIN-RELATED"/>
    <property type="match status" value="1"/>
</dbReference>
<protein>
    <recommendedName>
        <fullName evidence="2">DUF8039 domain-containing protein</fullName>
    </recommendedName>
</protein>
<feature type="domain" description="DUF8039" evidence="2">
    <location>
        <begin position="212"/>
        <end position="301"/>
    </location>
</feature>
<reference evidence="3" key="1">
    <citation type="submission" date="2020-05" db="EMBL/GenBank/DDBJ databases">
        <title>WGS assembly of Panicum virgatum.</title>
        <authorList>
            <person name="Lovell J.T."/>
            <person name="Jenkins J."/>
            <person name="Shu S."/>
            <person name="Juenger T.E."/>
            <person name="Schmutz J."/>
        </authorList>
    </citation>
    <scope>NUCLEOTIDE SEQUENCE</scope>
    <source>
        <strain evidence="3">AP13</strain>
    </source>
</reference>
<dbReference type="Pfam" id="PF26133">
    <property type="entry name" value="DUF8039"/>
    <property type="match status" value="1"/>
</dbReference>
<evidence type="ECO:0000259" key="2">
    <source>
        <dbReference type="Pfam" id="PF26133"/>
    </source>
</evidence>
<gene>
    <name evidence="3" type="ORF">PVAP13_1NG457171</name>
</gene>
<dbReference type="PANTHER" id="PTHR33018:SF19">
    <property type="entry name" value="OS12G0558775 PROTEIN"/>
    <property type="match status" value="1"/>
</dbReference>
<feature type="region of interest" description="Disordered" evidence="1">
    <location>
        <begin position="305"/>
        <end position="341"/>
    </location>
</feature>
<evidence type="ECO:0000313" key="3">
    <source>
        <dbReference type="EMBL" id="KAG2651757.1"/>
    </source>
</evidence>
<comment type="caution">
    <text evidence="3">The sequence shown here is derived from an EMBL/GenBank/DDBJ whole genome shotgun (WGS) entry which is preliminary data.</text>
</comment>
<evidence type="ECO:0000256" key="1">
    <source>
        <dbReference type="SAM" id="MobiDB-lite"/>
    </source>
</evidence>
<accession>A0A8T0WZ92</accession>
<evidence type="ECO:0000313" key="4">
    <source>
        <dbReference type="Proteomes" id="UP000823388"/>
    </source>
</evidence>
<dbReference type="EMBL" id="CM029038">
    <property type="protein sequence ID" value="KAG2651757.1"/>
    <property type="molecule type" value="Genomic_DNA"/>
</dbReference>
<organism evidence="3 4">
    <name type="scientific">Panicum virgatum</name>
    <name type="common">Blackwell switchgrass</name>
    <dbReference type="NCBI Taxonomy" id="38727"/>
    <lineage>
        <taxon>Eukaryota</taxon>
        <taxon>Viridiplantae</taxon>
        <taxon>Streptophyta</taxon>
        <taxon>Embryophyta</taxon>
        <taxon>Tracheophyta</taxon>
        <taxon>Spermatophyta</taxon>
        <taxon>Magnoliopsida</taxon>
        <taxon>Liliopsida</taxon>
        <taxon>Poales</taxon>
        <taxon>Poaceae</taxon>
        <taxon>PACMAD clade</taxon>
        <taxon>Panicoideae</taxon>
        <taxon>Panicodae</taxon>
        <taxon>Paniceae</taxon>
        <taxon>Panicinae</taxon>
        <taxon>Panicum</taxon>
        <taxon>Panicum sect. Hiantes</taxon>
    </lineage>
</organism>
<dbReference type="InterPro" id="IPR058352">
    <property type="entry name" value="DUF8039"/>
</dbReference>